<organism evidence="1 2">
    <name type="scientific">Paraglaciecola chathamensis</name>
    <dbReference type="NCBI Taxonomy" id="368405"/>
    <lineage>
        <taxon>Bacteria</taxon>
        <taxon>Pseudomonadati</taxon>
        <taxon>Pseudomonadota</taxon>
        <taxon>Gammaproteobacteria</taxon>
        <taxon>Alteromonadales</taxon>
        <taxon>Alteromonadaceae</taxon>
        <taxon>Paraglaciecola</taxon>
    </lineage>
</organism>
<dbReference type="AlphaFoldDB" id="A0A8H9IHM8"/>
<dbReference type="EMBL" id="BMZC01000027">
    <property type="protein sequence ID" value="GGZ84105.1"/>
    <property type="molecule type" value="Genomic_DNA"/>
</dbReference>
<evidence type="ECO:0000313" key="2">
    <source>
        <dbReference type="Proteomes" id="UP000622604"/>
    </source>
</evidence>
<evidence type="ECO:0000313" key="1">
    <source>
        <dbReference type="EMBL" id="GGZ84105.1"/>
    </source>
</evidence>
<sequence length="72" mass="8512">MSNKFQDDVEKLIKLRKKLGWKSTDATEQELQQKIDTTVTEKNSEDEDFVDPEYHSNIRAEATRKLLKELKE</sequence>
<proteinExistence type="predicted"/>
<protein>
    <submittedName>
        <fullName evidence="1">Uncharacterized protein</fullName>
    </submittedName>
</protein>
<dbReference type="Proteomes" id="UP000622604">
    <property type="component" value="Unassembled WGS sequence"/>
</dbReference>
<dbReference type="RefSeq" id="WP_191867420.1">
    <property type="nucleotide sequence ID" value="NZ_BMZC01000027.1"/>
</dbReference>
<comment type="caution">
    <text evidence="1">The sequence shown here is derived from an EMBL/GenBank/DDBJ whole genome shotgun (WGS) entry which is preliminary data.</text>
</comment>
<accession>A0A8H9IHM8</accession>
<gene>
    <name evidence="1" type="ORF">GCM10011274_46990</name>
</gene>
<name>A0A8H9IHM8_9ALTE</name>
<reference evidence="1 2" key="1">
    <citation type="journal article" date="2014" name="Int. J. Syst. Evol. Microbiol.">
        <title>Complete genome sequence of Corynebacterium casei LMG S-19264T (=DSM 44701T), isolated from a smear-ripened cheese.</title>
        <authorList>
            <consortium name="US DOE Joint Genome Institute (JGI-PGF)"/>
            <person name="Walter F."/>
            <person name="Albersmeier A."/>
            <person name="Kalinowski J."/>
            <person name="Ruckert C."/>
        </authorList>
    </citation>
    <scope>NUCLEOTIDE SEQUENCE [LARGE SCALE GENOMIC DNA]</scope>
    <source>
        <strain evidence="1 2">KCTC 32337</strain>
    </source>
</reference>